<sequence>MTDLPALGDLRLHGVPADSAVDEQAGTVRLTAGPRTDWFNDPASGSRQHSAPALLLDVDGDFSLSARVSVEFGSTFDAGVLCLHRSEEVWAKLCFEFSPQGEPMVVSVVTRGDSDDANAVVVEGTTVHLRVSRNGEAYAFHYSLDGGHWHFVRHFRLPVAAAGTQVGFLAQSPTGEACTAVFEDVALTAAPPADLRSGV</sequence>
<reference evidence="1 2" key="1">
    <citation type="submission" date="2019-02" db="EMBL/GenBank/DDBJ databases">
        <title>Genomic Encyclopedia of Type Strains, Phase IV (KMG-IV): sequencing the most valuable type-strain genomes for metagenomic binning, comparative biology and taxonomic classification.</title>
        <authorList>
            <person name="Goeker M."/>
        </authorList>
    </citation>
    <scope>NUCLEOTIDE SEQUENCE [LARGE SCALE GENOMIC DNA]</scope>
    <source>
        <strain evidence="1 2">DSM 45622</strain>
    </source>
</reference>
<accession>A0A4Q7NYB1</accession>
<dbReference type="InterPro" id="IPR013320">
    <property type="entry name" value="ConA-like_dom_sf"/>
</dbReference>
<dbReference type="InterPro" id="IPR009784">
    <property type="entry name" value="DUF1349"/>
</dbReference>
<dbReference type="EMBL" id="SGXD01000001">
    <property type="protein sequence ID" value="RZS91382.1"/>
    <property type="molecule type" value="Genomic_DNA"/>
</dbReference>
<dbReference type="AlphaFoldDB" id="A0A4Q7NYB1"/>
<gene>
    <name evidence="1" type="ORF">EV189_0623</name>
</gene>
<proteinExistence type="predicted"/>
<dbReference type="PANTHER" id="PTHR35332">
    <property type="entry name" value="REGULATION OF ENOLASE PROTEIN 1"/>
    <property type="match status" value="1"/>
</dbReference>
<protein>
    <recommendedName>
        <fullName evidence="3">Regulation of enolase protein 1 (Concanavalin A-like superfamily)</fullName>
    </recommendedName>
</protein>
<dbReference type="SUPFAM" id="SSF49899">
    <property type="entry name" value="Concanavalin A-like lectins/glucanases"/>
    <property type="match status" value="1"/>
</dbReference>
<dbReference type="Gene3D" id="2.60.120.200">
    <property type="match status" value="1"/>
</dbReference>
<keyword evidence="2" id="KW-1185">Reference proteome</keyword>
<evidence type="ECO:0008006" key="3">
    <source>
        <dbReference type="Google" id="ProtNLM"/>
    </source>
</evidence>
<organism evidence="1 2">
    <name type="scientific">Motilibacter rhizosphaerae</name>
    <dbReference type="NCBI Taxonomy" id="598652"/>
    <lineage>
        <taxon>Bacteria</taxon>
        <taxon>Bacillati</taxon>
        <taxon>Actinomycetota</taxon>
        <taxon>Actinomycetes</taxon>
        <taxon>Motilibacterales</taxon>
        <taxon>Motilibacteraceae</taxon>
        <taxon>Motilibacter</taxon>
    </lineage>
</organism>
<dbReference type="RefSeq" id="WP_130491460.1">
    <property type="nucleotide sequence ID" value="NZ_SGXD01000001.1"/>
</dbReference>
<evidence type="ECO:0000313" key="2">
    <source>
        <dbReference type="Proteomes" id="UP000293638"/>
    </source>
</evidence>
<evidence type="ECO:0000313" key="1">
    <source>
        <dbReference type="EMBL" id="RZS91382.1"/>
    </source>
</evidence>
<dbReference type="PANTHER" id="PTHR35332:SF2">
    <property type="entry name" value="REGULATION OF ENOLASE PROTEIN 1"/>
    <property type="match status" value="1"/>
</dbReference>
<dbReference type="Proteomes" id="UP000293638">
    <property type="component" value="Unassembled WGS sequence"/>
</dbReference>
<comment type="caution">
    <text evidence="1">The sequence shown here is derived from an EMBL/GenBank/DDBJ whole genome shotgun (WGS) entry which is preliminary data.</text>
</comment>
<dbReference type="Pfam" id="PF07081">
    <property type="entry name" value="DUF1349"/>
    <property type="match status" value="1"/>
</dbReference>
<dbReference type="OrthoDB" id="9808724at2"/>
<name>A0A4Q7NYB1_9ACTN</name>